<dbReference type="PROSITE" id="PS51138">
    <property type="entry name" value="ENT"/>
    <property type="match status" value="1"/>
</dbReference>
<keyword evidence="5" id="KW-1185">Reference proteome</keyword>
<keyword evidence="2" id="KW-0539">Nucleus</keyword>
<reference evidence="4 5" key="1">
    <citation type="journal article" date="2017" name="Nature">
        <title>The Apostasia genome and the evolution of orchids.</title>
        <authorList>
            <person name="Zhang G.Q."/>
            <person name="Liu K.W."/>
            <person name="Li Z."/>
            <person name="Lohaus R."/>
            <person name="Hsiao Y.Y."/>
            <person name="Niu S.C."/>
            <person name="Wang J.Y."/>
            <person name="Lin Y.C."/>
            <person name="Xu Q."/>
            <person name="Chen L.J."/>
            <person name="Yoshida K."/>
            <person name="Fujiwara S."/>
            <person name="Wang Z.W."/>
            <person name="Zhang Y.Q."/>
            <person name="Mitsuda N."/>
            <person name="Wang M."/>
            <person name="Liu G.H."/>
            <person name="Pecoraro L."/>
            <person name="Huang H.X."/>
            <person name="Xiao X.J."/>
            <person name="Lin M."/>
            <person name="Wu X.Y."/>
            <person name="Wu W.L."/>
            <person name="Chen Y.Y."/>
            <person name="Chang S.B."/>
            <person name="Sakamoto S."/>
            <person name="Ohme-Takagi M."/>
            <person name="Yagi M."/>
            <person name="Zeng S.J."/>
            <person name="Shen C.Y."/>
            <person name="Yeh C.M."/>
            <person name="Luo Y.B."/>
            <person name="Tsai W.C."/>
            <person name="Van de Peer Y."/>
            <person name="Liu Z.J."/>
        </authorList>
    </citation>
    <scope>NUCLEOTIDE SEQUENCE [LARGE SCALE GENOMIC DNA]</scope>
    <source>
        <strain evidence="5">cv. Shenzhen</strain>
        <tissue evidence="4">Stem</tissue>
    </source>
</reference>
<dbReference type="PANTHER" id="PTHR31917:SF5">
    <property type="entry name" value="OS02G0204500 PROTEIN"/>
    <property type="match status" value="1"/>
</dbReference>
<dbReference type="Gene3D" id="1.10.1240.40">
    <property type="entry name" value="ENT domain"/>
    <property type="match status" value="1"/>
</dbReference>
<dbReference type="InterPro" id="IPR008395">
    <property type="entry name" value="Agenet-like_dom"/>
</dbReference>
<dbReference type="STRING" id="1088818.A0A2I0A7W4"/>
<dbReference type="InterPro" id="IPR014002">
    <property type="entry name" value="Agenet_dom_plant"/>
</dbReference>
<evidence type="ECO:0000256" key="1">
    <source>
        <dbReference type="ARBA" id="ARBA00004123"/>
    </source>
</evidence>
<evidence type="ECO:0000259" key="3">
    <source>
        <dbReference type="PROSITE" id="PS51138"/>
    </source>
</evidence>
<dbReference type="InterPro" id="IPR005491">
    <property type="entry name" value="ENT_dom"/>
</dbReference>
<gene>
    <name evidence="4" type="ORF">AXF42_Ash002984</name>
</gene>
<dbReference type="InterPro" id="IPR036142">
    <property type="entry name" value="ENT_dom-like_sf"/>
</dbReference>
<dbReference type="Proteomes" id="UP000236161">
    <property type="component" value="Unassembled WGS sequence"/>
</dbReference>
<accession>A0A2I0A7W4</accession>
<sequence>MIFRKGSEVEVLLQDKDLCESWRPATIVGGNDWTLILLYDDCCSDSSVIRAPREWLRPRPPPVELESFAVGDTVEVLERKSWKLAQITRILGGRIVGLRLLGSSEELDASFQQIRKPFSWKDNCWTAFQNESKGHEIGYMRKCSNIVMGQKTIGGLPYLDISDGESSSVGSCCGRNVLVQEQNSQRKKLHDHFDHVDSFYYYLEEQSQRGEEEIQAESHILHLDSYFLTLRAFYACGSPSWEEELTLTDLRTALNITNEEHKAIVRYLMSSER</sequence>
<feature type="domain" description="ENT" evidence="3">
    <location>
        <begin position="214"/>
        <end position="273"/>
    </location>
</feature>
<name>A0A2I0A7W4_9ASPA</name>
<dbReference type="AlphaFoldDB" id="A0A2I0A7W4"/>
<dbReference type="OrthoDB" id="663550at2759"/>
<evidence type="ECO:0000313" key="4">
    <source>
        <dbReference type="EMBL" id="PKA51617.1"/>
    </source>
</evidence>
<dbReference type="EMBL" id="KZ452013">
    <property type="protein sequence ID" value="PKA51617.1"/>
    <property type="molecule type" value="Genomic_DNA"/>
</dbReference>
<evidence type="ECO:0000313" key="5">
    <source>
        <dbReference type="Proteomes" id="UP000236161"/>
    </source>
</evidence>
<dbReference type="SMART" id="SM00743">
    <property type="entry name" value="Agenet"/>
    <property type="match status" value="2"/>
</dbReference>
<protein>
    <recommendedName>
        <fullName evidence="3">ENT domain-containing protein</fullName>
    </recommendedName>
</protein>
<evidence type="ECO:0000256" key="2">
    <source>
        <dbReference type="ARBA" id="ARBA00023242"/>
    </source>
</evidence>
<dbReference type="SMART" id="SM01191">
    <property type="entry name" value="ENT"/>
    <property type="match status" value="1"/>
</dbReference>
<proteinExistence type="predicted"/>
<comment type="subcellular location">
    <subcellularLocation>
        <location evidence="1">Nucleus</location>
    </subcellularLocation>
</comment>
<dbReference type="Pfam" id="PF03735">
    <property type="entry name" value="ENT"/>
    <property type="match status" value="1"/>
</dbReference>
<dbReference type="PANTHER" id="PTHR31917">
    <property type="entry name" value="AGENET DOMAIN-CONTAINING PROTEIN-RELATED"/>
    <property type="match status" value="1"/>
</dbReference>
<dbReference type="GO" id="GO:0005634">
    <property type="term" value="C:nucleus"/>
    <property type="evidence" value="ECO:0007669"/>
    <property type="project" value="UniProtKB-SubCell"/>
</dbReference>
<dbReference type="Pfam" id="PF05641">
    <property type="entry name" value="Agenet"/>
    <property type="match status" value="1"/>
</dbReference>
<dbReference type="SUPFAM" id="SSF158639">
    <property type="entry name" value="ENT-like"/>
    <property type="match status" value="1"/>
</dbReference>
<organism evidence="4 5">
    <name type="scientific">Apostasia shenzhenica</name>
    <dbReference type="NCBI Taxonomy" id="1088818"/>
    <lineage>
        <taxon>Eukaryota</taxon>
        <taxon>Viridiplantae</taxon>
        <taxon>Streptophyta</taxon>
        <taxon>Embryophyta</taxon>
        <taxon>Tracheophyta</taxon>
        <taxon>Spermatophyta</taxon>
        <taxon>Magnoliopsida</taxon>
        <taxon>Liliopsida</taxon>
        <taxon>Asparagales</taxon>
        <taxon>Orchidaceae</taxon>
        <taxon>Apostasioideae</taxon>
        <taxon>Apostasia</taxon>
    </lineage>
</organism>